<dbReference type="FunFam" id="1.20.1250.20:FF:000082">
    <property type="entry name" value="MFS multidrug transporter, putative"/>
    <property type="match status" value="1"/>
</dbReference>
<dbReference type="GO" id="GO:0005886">
    <property type="term" value="C:plasma membrane"/>
    <property type="evidence" value="ECO:0007669"/>
    <property type="project" value="TreeGrafter"/>
</dbReference>
<proteinExistence type="inferred from homology"/>
<feature type="transmembrane region" description="Helical" evidence="7">
    <location>
        <begin position="414"/>
        <end position="438"/>
    </location>
</feature>
<gene>
    <name evidence="9" type="ORF">BJ508DRAFT_213836</name>
</gene>
<dbReference type="PANTHER" id="PTHR23502">
    <property type="entry name" value="MAJOR FACILITATOR SUPERFAMILY"/>
    <property type="match status" value="1"/>
</dbReference>
<comment type="subcellular location">
    <subcellularLocation>
        <location evidence="1">Membrane</location>
        <topology evidence="1">Multi-pass membrane protein</topology>
    </subcellularLocation>
</comment>
<evidence type="ECO:0000313" key="10">
    <source>
        <dbReference type="Proteomes" id="UP000275078"/>
    </source>
</evidence>
<feature type="compositionally biased region" description="Polar residues" evidence="6">
    <location>
        <begin position="33"/>
        <end position="44"/>
    </location>
</feature>
<keyword evidence="4 7" id="KW-1133">Transmembrane helix</keyword>
<evidence type="ECO:0000256" key="1">
    <source>
        <dbReference type="ARBA" id="ARBA00004141"/>
    </source>
</evidence>
<reference evidence="9 10" key="1">
    <citation type="journal article" date="2018" name="Nat. Ecol. Evol.">
        <title>Pezizomycetes genomes reveal the molecular basis of ectomycorrhizal truffle lifestyle.</title>
        <authorList>
            <person name="Murat C."/>
            <person name="Payen T."/>
            <person name="Noel B."/>
            <person name="Kuo A."/>
            <person name="Morin E."/>
            <person name="Chen J."/>
            <person name="Kohler A."/>
            <person name="Krizsan K."/>
            <person name="Balestrini R."/>
            <person name="Da Silva C."/>
            <person name="Montanini B."/>
            <person name="Hainaut M."/>
            <person name="Levati E."/>
            <person name="Barry K.W."/>
            <person name="Belfiori B."/>
            <person name="Cichocki N."/>
            <person name="Clum A."/>
            <person name="Dockter R.B."/>
            <person name="Fauchery L."/>
            <person name="Guy J."/>
            <person name="Iotti M."/>
            <person name="Le Tacon F."/>
            <person name="Lindquist E.A."/>
            <person name="Lipzen A."/>
            <person name="Malagnac F."/>
            <person name="Mello A."/>
            <person name="Molinier V."/>
            <person name="Miyauchi S."/>
            <person name="Poulain J."/>
            <person name="Riccioni C."/>
            <person name="Rubini A."/>
            <person name="Sitrit Y."/>
            <person name="Splivallo R."/>
            <person name="Traeger S."/>
            <person name="Wang M."/>
            <person name="Zifcakova L."/>
            <person name="Wipf D."/>
            <person name="Zambonelli A."/>
            <person name="Paolocci F."/>
            <person name="Nowrousian M."/>
            <person name="Ottonello S."/>
            <person name="Baldrian P."/>
            <person name="Spatafora J.W."/>
            <person name="Henrissat B."/>
            <person name="Nagy L.G."/>
            <person name="Aury J.M."/>
            <person name="Wincker P."/>
            <person name="Grigoriev I.V."/>
            <person name="Bonfante P."/>
            <person name="Martin F.M."/>
        </authorList>
    </citation>
    <scope>NUCLEOTIDE SEQUENCE [LARGE SCALE GENOMIC DNA]</scope>
    <source>
        <strain evidence="9 10">RN42</strain>
    </source>
</reference>
<dbReference type="CDD" id="cd17323">
    <property type="entry name" value="MFS_Tpo1_MDR_like"/>
    <property type="match status" value="1"/>
</dbReference>
<dbReference type="InterPro" id="IPR020846">
    <property type="entry name" value="MFS_dom"/>
</dbReference>
<dbReference type="SUPFAM" id="SSF103473">
    <property type="entry name" value="MFS general substrate transporter"/>
    <property type="match status" value="1"/>
</dbReference>
<dbReference type="PANTHER" id="PTHR23502:SF74">
    <property type="entry name" value="MAJOR FACILITATOR SUPERFAMILY (MFS) PROFILE DOMAIN-CONTAINING PROTEIN"/>
    <property type="match status" value="1"/>
</dbReference>
<evidence type="ECO:0000256" key="6">
    <source>
        <dbReference type="SAM" id="MobiDB-lite"/>
    </source>
</evidence>
<dbReference type="PROSITE" id="PS50850">
    <property type="entry name" value="MFS"/>
    <property type="match status" value="1"/>
</dbReference>
<dbReference type="InterPro" id="IPR005829">
    <property type="entry name" value="Sugar_transporter_CS"/>
</dbReference>
<dbReference type="InterPro" id="IPR011701">
    <property type="entry name" value="MFS"/>
</dbReference>
<evidence type="ECO:0000313" key="9">
    <source>
        <dbReference type="EMBL" id="RPA76208.1"/>
    </source>
</evidence>
<evidence type="ECO:0000256" key="4">
    <source>
        <dbReference type="ARBA" id="ARBA00022989"/>
    </source>
</evidence>
<feature type="transmembrane region" description="Helical" evidence="7">
    <location>
        <begin position="167"/>
        <end position="189"/>
    </location>
</feature>
<feature type="transmembrane region" description="Helical" evidence="7">
    <location>
        <begin position="445"/>
        <end position="470"/>
    </location>
</feature>
<dbReference type="GO" id="GO:0140115">
    <property type="term" value="P:export across plasma membrane"/>
    <property type="evidence" value="ECO:0007669"/>
    <property type="project" value="UniProtKB-ARBA"/>
</dbReference>
<feature type="transmembrane region" description="Helical" evidence="7">
    <location>
        <begin position="346"/>
        <end position="369"/>
    </location>
</feature>
<feature type="transmembrane region" description="Helical" evidence="7">
    <location>
        <begin position="142"/>
        <end position="161"/>
    </location>
</feature>
<dbReference type="Proteomes" id="UP000275078">
    <property type="component" value="Unassembled WGS sequence"/>
</dbReference>
<sequence length="576" mass="63992">MAATVDPQRSQQGNHSNINTAADNNVIDGEKTTPPSEQGTISEVDTTPKVYETVNFGVDDPDNPYNWSFGRKSYITLCGIIMVTNSTFASSVPSGAASFIAADFGITSSYLLTLLISFFLLGYVVGPVMLAPISEYYGRRMVTIVAFGIFFVFSLASAASPNFAALLVFRFLTGLGASAPLSITGGQFADIWQDAVSRGRCVAIFCASTSLGPIIGPVMSGYVSQSPLGWRMTFWVAAMFAGVSYIPVFFIPETFAPVILLKRAHRLRKETGRTDLKAPVEFEERDLKSMLKTYMTRPFRMFFTESIVFFASLYLALIYSTFYLFFQAFPIIYTGIYGFTPGQVGLTFIPIALGCFLACGVIIWFDAYIQRYARLNPSAPPPTDEYRRMYLCCFAGPLYFASVFWQAWSAGPNVHWMVPVSAGFTFGLAFCIIFMGVLNYLTDAYLIFSASAMAAASMCRSVWGAALPLAAKDMYAALGTQWATSILGFAAVGMSVIPFLFLRYGEKIRANSKFCQMLKRRENDEKERVAALRLRNMEELEEELGMERVASLVEEGEGRRDMQRREEEERRRMGEV</sequence>
<comment type="similarity">
    <text evidence="2">Belongs to the major facilitator superfamily.</text>
</comment>
<feature type="transmembrane region" description="Helical" evidence="7">
    <location>
        <begin position="234"/>
        <end position="261"/>
    </location>
</feature>
<evidence type="ECO:0000256" key="7">
    <source>
        <dbReference type="SAM" id="Phobius"/>
    </source>
</evidence>
<dbReference type="AlphaFoldDB" id="A0A3N4HUK1"/>
<dbReference type="GO" id="GO:0022857">
    <property type="term" value="F:transmembrane transporter activity"/>
    <property type="evidence" value="ECO:0007669"/>
    <property type="project" value="InterPro"/>
</dbReference>
<feature type="transmembrane region" description="Helical" evidence="7">
    <location>
        <begin position="74"/>
        <end position="102"/>
    </location>
</feature>
<feature type="region of interest" description="Disordered" evidence="6">
    <location>
        <begin position="1"/>
        <end position="44"/>
    </location>
</feature>
<dbReference type="Gene3D" id="1.20.1250.20">
    <property type="entry name" value="MFS general substrate transporter like domains"/>
    <property type="match status" value="1"/>
</dbReference>
<evidence type="ECO:0000259" key="8">
    <source>
        <dbReference type="PROSITE" id="PS50850"/>
    </source>
</evidence>
<dbReference type="GO" id="GO:0042908">
    <property type="term" value="P:xenobiotic transport"/>
    <property type="evidence" value="ECO:0007669"/>
    <property type="project" value="UniProtKB-ARBA"/>
</dbReference>
<feature type="compositionally biased region" description="Polar residues" evidence="6">
    <location>
        <begin position="7"/>
        <end position="23"/>
    </location>
</feature>
<dbReference type="Pfam" id="PF07690">
    <property type="entry name" value="MFS_1"/>
    <property type="match status" value="1"/>
</dbReference>
<protein>
    <submittedName>
        <fullName evidence="9">MFS general substrate transporter</fullName>
    </submittedName>
</protein>
<feature type="domain" description="Major facilitator superfamily (MFS) profile" evidence="8">
    <location>
        <begin position="71"/>
        <end position="508"/>
    </location>
</feature>
<dbReference type="STRING" id="1160509.A0A3N4HUK1"/>
<name>A0A3N4HUK1_ASCIM</name>
<dbReference type="InterPro" id="IPR036259">
    <property type="entry name" value="MFS_trans_sf"/>
</dbReference>
<feature type="transmembrane region" description="Helical" evidence="7">
    <location>
        <begin position="201"/>
        <end position="222"/>
    </location>
</feature>
<feature type="transmembrane region" description="Helical" evidence="7">
    <location>
        <begin position="302"/>
        <end position="326"/>
    </location>
</feature>
<keyword evidence="10" id="KW-1185">Reference proteome</keyword>
<evidence type="ECO:0000256" key="3">
    <source>
        <dbReference type="ARBA" id="ARBA00022692"/>
    </source>
</evidence>
<keyword evidence="5 7" id="KW-0472">Membrane</keyword>
<evidence type="ECO:0000256" key="2">
    <source>
        <dbReference type="ARBA" id="ARBA00008335"/>
    </source>
</evidence>
<accession>A0A3N4HUK1</accession>
<organism evidence="9 10">
    <name type="scientific">Ascobolus immersus RN42</name>
    <dbReference type="NCBI Taxonomy" id="1160509"/>
    <lineage>
        <taxon>Eukaryota</taxon>
        <taxon>Fungi</taxon>
        <taxon>Dikarya</taxon>
        <taxon>Ascomycota</taxon>
        <taxon>Pezizomycotina</taxon>
        <taxon>Pezizomycetes</taxon>
        <taxon>Pezizales</taxon>
        <taxon>Ascobolaceae</taxon>
        <taxon>Ascobolus</taxon>
    </lineage>
</organism>
<dbReference type="OrthoDB" id="5141738at2759"/>
<keyword evidence="3 7" id="KW-0812">Transmembrane</keyword>
<feature type="region of interest" description="Disordered" evidence="6">
    <location>
        <begin position="554"/>
        <end position="576"/>
    </location>
</feature>
<feature type="transmembrane region" description="Helical" evidence="7">
    <location>
        <begin position="389"/>
        <end position="408"/>
    </location>
</feature>
<dbReference type="PROSITE" id="PS00216">
    <property type="entry name" value="SUGAR_TRANSPORT_1"/>
    <property type="match status" value="1"/>
</dbReference>
<feature type="transmembrane region" description="Helical" evidence="7">
    <location>
        <begin position="482"/>
        <end position="502"/>
    </location>
</feature>
<feature type="transmembrane region" description="Helical" evidence="7">
    <location>
        <begin position="108"/>
        <end position="130"/>
    </location>
</feature>
<dbReference type="EMBL" id="ML119749">
    <property type="protein sequence ID" value="RPA76208.1"/>
    <property type="molecule type" value="Genomic_DNA"/>
</dbReference>
<evidence type="ECO:0000256" key="5">
    <source>
        <dbReference type="ARBA" id="ARBA00023136"/>
    </source>
</evidence>
<feature type="compositionally biased region" description="Basic and acidic residues" evidence="6">
    <location>
        <begin position="556"/>
        <end position="576"/>
    </location>
</feature>